<evidence type="ECO:0000313" key="20">
    <source>
        <dbReference type="EMBL" id="CEK56755.1"/>
    </source>
</evidence>
<evidence type="ECO:0000256" key="13">
    <source>
        <dbReference type="ARBA" id="ARBA00035628"/>
    </source>
</evidence>
<keyword evidence="11" id="KW-0458">Lysosome</keyword>
<feature type="signal peptide" evidence="19">
    <location>
        <begin position="1"/>
        <end position="18"/>
    </location>
</feature>
<keyword evidence="10" id="KW-0804">Transcription</keyword>
<dbReference type="EMBL" id="HACG01009890">
    <property type="protein sequence ID" value="CEK56755.1"/>
    <property type="molecule type" value="Transcribed_RNA"/>
</dbReference>
<evidence type="ECO:0000256" key="12">
    <source>
        <dbReference type="ARBA" id="ARBA00023329"/>
    </source>
</evidence>
<name>A0A0B6YMM4_9EUPU</name>
<keyword evidence="4 18" id="KW-0812">Transmembrane</keyword>
<comment type="similarity">
    <text evidence="3">Belongs to the VOPP1/ECOP family.</text>
</comment>
<keyword evidence="12" id="KW-0968">Cytoplasmic vesicle</keyword>
<evidence type="ECO:0000256" key="19">
    <source>
        <dbReference type="SAM" id="SignalP"/>
    </source>
</evidence>
<feature type="compositionally biased region" description="Polar residues" evidence="17">
    <location>
        <begin position="241"/>
        <end position="256"/>
    </location>
</feature>
<dbReference type="GO" id="GO:0005765">
    <property type="term" value="C:lysosomal membrane"/>
    <property type="evidence" value="ECO:0007669"/>
    <property type="project" value="UniProtKB-SubCell"/>
</dbReference>
<sequence length="256" mass="28859">MVWLTVISLLTIVCEVFADYCGDNLFCDSPYKCCATKRGCCYDVVLLNNSRHYRLQIWNMWYFWFLIIFMMMSCFGGCGYYRRRRLSMLTRTSNRLPLRPTAILEPTQRRTRSRSHEGSAQQFNFFAYIGPGVTLPEPISNLPPAYAEVINQPVQYPFSKIELPPYPGNDKPDDDHLAFASPPPPSSSMLPHQETCLPPPYSEHTYSSSQPPFIPVPGDVSSQDVPPQRSVDQVSVGLTERANSSAADSTTTGNSH</sequence>
<evidence type="ECO:0000256" key="8">
    <source>
        <dbReference type="ARBA" id="ARBA00023015"/>
    </source>
</evidence>
<evidence type="ECO:0000256" key="11">
    <source>
        <dbReference type="ARBA" id="ARBA00023228"/>
    </source>
</evidence>
<evidence type="ECO:0000256" key="4">
    <source>
        <dbReference type="ARBA" id="ARBA00022692"/>
    </source>
</evidence>
<proteinExistence type="inferred from homology"/>
<evidence type="ECO:0000256" key="6">
    <source>
        <dbReference type="ARBA" id="ARBA00022753"/>
    </source>
</evidence>
<reference evidence="20" key="1">
    <citation type="submission" date="2014-12" db="EMBL/GenBank/DDBJ databases">
        <title>Insight into the proteome of Arion vulgaris.</title>
        <authorList>
            <person name="Aradska J."/>
            <person name="Bulat T."/>
            <person name="Smidak R."/>
            <person name="Sarate P."/>
            <person name="Gangsoo J."/>
            <person name="Sialana F."/>
            <person name="Bilban M."/>
            <person name="Lubec G."/>
        </authorList>
    </citation>
    <scope>NUCLEOTIDE SEQUENCE</scope>
    <source>
        <tissue evidence="20">Skin</tissue>
    </source>
</reference>
<organism evidence="20">
    <name type="scientific">Arion vulgaris</name>
    <dbReference type="NCBI Taxonomy" id="1028688"/>
    <lineage>
        <taxon>Eukaryota</taxon>
        <taxon>Metazoa</taxon>
        <taxon>Spiralia</taxon>
        <taxon>Lophotrochozoa</taxon>
        <taxon>Mollusca</taxon>
        <taxon>Gastropoda</taxon>
        <taxon>Heterobranchia</taxon>
        <taxon>Euthyneura</taxon>
        <taxon>Panpulmonata</taxon>
        <taxon>Eupulmonata</taxon>
        <taxon>Stylommatophora</taxon>
        <taxon>Helicina</taxon>
        <taxon>Arionoidea</taxon>
        <taxon>Arionidae</taxon>
        <taxon>Arion</taxon>
    </lineage>
</organism>
<feature type="transmembrane region" description="Helical" evidence="18">
    <location>
        <begin position="61"/>
        <end position="81"/>
    </location>
</feature>
<feature type="compositionally biased region" description="Polar residues" evidence="17">
    <location>
        <begin position="220"/>
        <end position="233"/>
    </location>
</feature>
<feature type="region of interest" description="Disordered" evidence="17">
    <location>
        <begin position="161"/>
        <end position="256"/>
    </location>
</feature>
<evidence type="ECO:0000256" key="2">
    <source>
        <dbReference type="ARBA" id="ARBA00004656"/>
    </source>
</evidence>
<evidence type="ECO:0000256" key="7">
    <source>
        <dbReference type="ARBA" id="ARBA00022989"/>
    </source>
</evidence>
<evidence type="ECO:0000256" key="5">
    <source>
        <dbReference type="ARBA" id="ARBA00022729"/>
    </source>
</evidence>
<evidence type="ECO:0000256" key="14">
    <source>
        <dbReference type="ARBA" id="ARBA00035708"/>
    </source>
</evidence>
<keyword evidence="6" id="KW-0967">Endosome</keyword>
<evidence type="ECO:0000256" key="17">
    <source>
        <dbReference type="SAM" id="MobiDB-lite"/>
    </source>
</evidence>
<dbReference type="PANTHER" id="PTHR14971">
    <property type="entry name" value="VESICULAR, OVEREXPRESSED IN CANCER, PROSURVIVAL PROTEIN 1"/>
    <property type="match status" value="1"/>
</dbReference>
<evidence type="ECO:0000256" key="15">
    <source>
        <dbReference type="ARBA" id="ARBA00035715"/>
    </source>
</evidence>
<dbReference type="PANTHER" id="PTHR14971:SF2">
    <property type="entry name" value="VESICULAR, OVEREXPRESSED IN CANCER, PROSURVIVAL PROTEIN 1"/>
    <property type="match status" value="1"/>
</dbReference>
<evidence type="ECO:0000256" key="1">
    <source>
        <dbReference type="ARBA" id="ARBA00004156"/>
    </source>
</evidence>
<evidence type="ECO:0000256" key="18">
    <source>
        <dbReference type="SAM" id="Phobius"/>
    </source>
</evidence>
<evidence type="ECO:0000256" key="3">
    <source>
        <dbReference type="ARBA" id="ARBA00006655"/>
    </source>
</evidence>
<evidence type="ECO:0000256" key="10">
    <source>
        <dbReference type="ARBA" id="ARBA00023163"/>
    </source>
</evidence>
<evidence type="ECO:0000256" key="16">
    <source>
        <dbReference type="ARBA" id="ARBA00046288"/>
    </source>
</evidence>
<comment type="subcellular location">
    <subcellularLocation>
        <location evidence="1">Cytoplasmic vesicle membrane</location>
    </subcellularLocation>
    <subcellularLocation>
        <location evidence="16">Endomembrane system</location>
        <topology evidence="16">Single-pass type I membrane protein</topology>
    </subcellularLocation>
    <subcellularLocation>
        <location evidence="13">Late endosome membrane</location>
        <topology evidence="13">Single-pass membrane protein</topology>
    </subcellularLocation>
    <subcellularLocation>
        <location evidence="2">Lysosome membrane</location>
    </subcellularLocation>
</comment>
<keyword evidence="9 18" id="KW-0472">Membrane</keyword>
<dbReference type="AlphaFoldDB" id="A0A0B6YMM4"/>
<protein>
    <recommendedName>
        <fullName evidence="14">WW domain binding protein VOPP1</fullName>
    </recommendedName>
    <alternativeName>
        <fullName evidence="15">Vesicular, overexpressed in cancer, prosurvival protein 1</fullName>
    </alternativeName>
</protein>
<keyword evidence="7 18" id="KW-1133">Transmembrane helix</keyword>
<feature type="chain" id="PRO_5002111914" description="WW domain binding protein VOPP1" evidence="19">
    <location>
        <begin position="19"/>
        <end position="256"/>
    </location>
</feature>
<keyword evidence="8" id="KW-0805">Transcription regulation</keyword>
<accession>A0A0B6YMM4</accession>
<keyword evidence="5 19" id="KW-0732">Signal</keyword>
<dbReference type="GO" id="GO:0031902">
    <property type="term" value="C:late endosome membrane"/>
    <property type="evidence" value="ECO:0007669"/>
    <property type="project" value="UniProtKB-SubCell"/>
</dbReference>
<gene>
    <name evidence="20" type="primary">ORF28432</name>
</gene>
<dbReference type="InterPro" id="IPR026229">
    <property type="entry name" value="VOPP1"/>
</dbReference>
<evidence type="ECO:0000256" key="9">
    <source>
        <dbReference type="ARBA" id="ARBA00023136"/>
    </source>
</evidence>